<dbReference type="EMBL" id="PHHC01000134">
    <property type="protein sequence ID" value="PPE03166.1"/>
    <property type="molecule type" value="Genomic_DNA"/>
</dbReference>
<evidence type="ECO:0000313" key="1">
    <source>
        <dbReference type="EMBL" id="PPE03166.1"/>
    </source>
</evidence>
<dbReference type="RefSeq" id="WP_104207305.1">
    <property type="nucleotide sequence ID" value="NZ_PHHC01000134.1"/>
</dbReference>
<accession>A0A2S5R755</accession>
<keyword evidence="2" id="KW-1185">Reference proteome</keyword>
<evidence type="ECO:0000313" key="2">
    <source>
        <dbReference type="Proteomes" id="UP000239425"/>
    </source>
</evidence>
<proteinExistence type="predicted"/>
<organism evidence="1 2">
    <name type="scientific">Holospora curviuscula</name>
    <dbReference type="NCBI Taxonomy" id="1082868"/>
    <lineage>
        <taxon>Bacteria</taxon>
        <taxon>Pseudomonadati</taxon>
        <taxon>Pseudomonadota</taxon>
        <taxon>Alphaproteobacteria</taxon>
        <taxon>Holosporales</taxon>
        <taxon>Holosporaceae</taxon>
        <taxon>Holospora</taxon>
    </lineage>
</organism>
<dbReference type="Proteomes" id="UP000239425">
    <property type="component" value="Unassembled WGS sequence"/>
</dbReference>
<reference evidence="1 2" key="1">
    <citation type="submission" date="2017-11" db="EMBL/GenBank/DDBJ databases">
        <title>Comparative genomic analysis of Holospora spp., intranuclear symbionts of paramecia.</title>
        <authorList>
            <person name="Garushyants S.K."/>
            <person name="Beliavskaya A."/>
            <person name="Malko D.B."/>
            <person name="Logacheva M.D."/>
            <person name="Rautian M.S."/>
            <person name="Gelfand M.S."/>
        </authorList>
    </citation>
    <scope>NUCLEOTIDE SEQUENCE [LARGE SCALE GENOMIC DNA]</scope>
    <source>
        <strain evidence="2">02AZ16</strain>
    </source>
</reference>
<protein>
    <submittedName>
        <fullName evidence="1">Uncharacterized protein</fullName>
    </submittedName>
</protein>
<sequence>MSDPGNDEANQHNTVGGCNVFQEALQQYPTLKGVCVDAGYGKTMIEFLGNVLNKTIEISEPQDGSLNEPLLGSMIIQDCLKRTKWL</sequence>
<gene>
    <name evidence="1" type="ORF">HCUR_01392</name>
</gene>
<name>A0A2S5R755_9PROT</name>
<dbReference type="AlphaFoldDB" id="A0A2S5R755"/>
<comment type="caution">
    <text evidence="1">The sequence shown here is derived from an EMBL/GenBank/DDBJ whole genome shotgun (WGS) entry which is preliminary data.</text>
</comment>
<dbReference type="OrthoDB" id="8516583at2"/>